<dbReference type="EMBL" id="OX459942">
    <property type="protein sequence ID" value="CAI9176887.1"/>
    <property type="molecule type" value="Genomic_DNA"/>
</dbReference>
<sequence>MERSVEEEEKRKADFQYPPRSLPPRGQGAGEPGARTARPAPSPAPPTPRRRRRVPDARGPAGAGVSRGGVRDDWASRERNGGEGSSEVTHWLCNNRTDKLQGTRRSQARVSCRRRPDVPRGPRGSESIPRASQRRVRSCGAGRGRLCSGRDTAAPRSSQSHHGVPLPLTGPQLPAAPSPHPTTSIKVHFGRESGLGLPLAPPGGSAHFAPRELSDPGRGGGFRAWPPLPPGAGWRSPRIELVGLLRRTFFSLRQPQHRARLGSGSLRAGKSPGLTPSSPVRSRRLRRGSGASGGGGEEPTGTGRGRRAAGGQSRRWGEADRSGWGGAGGTRRHPVRQGRAASEEAWSGPREMGGSRRGASPSPFCSGLSSRRGAAETQQRAHLDPLPRPPSPRPQES</sequence>
<feature type="compositionally biased region" description="Polar residues" evidence="1">
    <location>
        <begin position="86"/>
        <end position="95"/>
    </location>
</feature>
<feature type="compositionally biased region" description="Basic and acidic residues" evidence="1">
    <location>
        <begin position="69"/>
        <end position="81"/>
    </location>
</feature>
<feature type="region of interest" description="Disordered" evidence="1">
    <location>
        <begin position="1"/>
        <end position="181"/>
    </location>
</feature>
<gene>
    <name evidence="2" type="ORF">MRATA1EN1_LOCUS25849</name>
</gene>
<feature type="compositionally biased region" description="Pro residues" evidence="1">
    <location>
        <begin position="386"/>
        <end position="397"/>
    </location>
</feature>
<feature type="compositionally biased region" description="Basic and acidic residues" evidence="1">
    <location>
        <begin position="1"/>
        <end position="14"/>
    </location>
</feature>
<protein>
    <submittedName>
        <fullName evidence="2">Uncharacterized protein</fullName>
    </submittedName>
</protein>
<evidence type="ECO:0000313" key="3">
    <source>
        <dbReference type="Proteomes" id="UP001176941"/>
    </source>
</evidence>
<organism evidence="2 3">
    <name type="scientific">Rangifer tarandus platyrhynchus</name>
    <name type="common">Svalbard reindeer</name>
    <dbReference type="NCBI Taxonomy" id="3082113"/>
    <lineage>
        <taxon>Eukaryota</taxon>
        <taxon>Metazoa</taxon>
        <taxon>Chordata</taxon>
        <taxon>Craniata</taxon>
        <taxon>Vertebrata</taxon>
        <taxon>Euteleostomi</taxon>
        <taxon>Mammalia</taxon>
        <taxon>Eutheria</taxon>
        <taxon>Laurasiatheria</taxon>
        <taxon>Artiodactyla</taxon>
        <taxon>Ruminantia</taxon>
        <taxon>Pecora</taxon>
        <taxon>Cervidae</taxon>
        <taxon>Odocoileinae</taxon>
        <taxon>Rangifer</taxon>
    </lineage>
</organism>
<reference evidence="2" key="1">
    <citation type="submission" date="2023-04" db="EMBL/GenBank/DDBJ databases">
        <authorList>
            <consortium name="ELIXIR-Norway"/>
        </authorList>
    </citation>
    <scope>NUCLEOTIDE SEQUENCE [LARGE SCALE GENOMIC DNA]</scope>
</reference>
<keyword evidence="3" id="KW-1185">Reference proteome</keyword>
<evidence type="ECO:0000256" key="1">
    <source>
        <dbReference type="SAM" id="MobiDB-lite"/>
    </source>
</evidence>
<name>A0ABN8ZSF2_RANTA</name>
<evidence type="ECO:0000313" key="2">
    <source>
        <dbReference type="EMBL" id="CAI9176887.1"/>
    </source>
</evidence>
<dbReference type="Proteomes" id="UP001176941">
    <property type="component" value="Chromosome 6"/>
</dbReference>
<proteinExistence type="predicted"/>
<feature type="region of interest" description="Disordered" evidence="1">
    <location>
        <begin position="256"/>
        <end position="397"/>
    </location>
</feature>
<accession>A0ABN8ZSF2</accession>